<accession>A0A078AK47</accession>
<protein>
    <recommendedName>
        <fullName evidence="4">Secreted protein</fullName>
    </recommendedName>
</protein>
<gene>
    <name evidence="2" type="primary">Contig3653.g3904</name>
    <name evidence="2" type="ORF">STYLEM_11301</name>
</gene>
<keyword evidence="1" id="KW-0732">Signal</keyword>
<feature type="chain" id="PRO_5001729556" description="Secreted protein" evidence="1">
    <location>
        <begin position="19"/>
        <end position="183"/>
    </location>
</feature>
<evidence type="ECO:0008006" key="4">
    <source>
        <dbReference type="Google" id="ProtNLM"/>
    </source>
</evidence>
<dbReference type="InParanoid" id="A0A078AK47"/>
<dbReference type="EMBL" id="CCKQ01010743">
    <property type="protein sequence ID" value="CDW82271.1"/>
    <property type="molecule type" value="Genomic_DNA"/>
</dbReference>
<reference evidence="2 3" key="1">
    <citation type="submission" date="2014-06" db="EMBL/GenBank/DDBJ databases">
        <authorList>
            <person name="Swart Estienne"/>
        </authorList>
    </citation>
    <scope>NUCLEOTIDE SEQUENCE [LARGE SCALE GENOMIC DNA]</scope>
    <source>
        <strain evidence="2 3">130c</strain>
    </source>
</reference>
<sequence length="183" mass="19309">MQKSLLLISLICATTVSAGLFSKKKVAAPVQLKAVPAVLTEAIQFIDGLGVGIIKEDIGADLQRCYSGAGDLKHDITHAIQDFEIGGILGYISGALRIIKLIKELPTSFSGCKDAGAGLKKFVGWAETQFADISALESKMATNFLWNSKTVIGDAEDGITQAKAGDYYDSGLDIGKAVSILTQ</sequence>
<evidence type="ECO:0000313" key="2">
    <source>
        <dbReference type="EMBL" id="CDW82271.1"/>
    </source>
</evidence>
<name>A0A078AK47_STYLE</name>
<evidence type="ECO:0000313" key="3">
    <source>
        <dbReference type="Proteomes" id="UP000039865"/>
    </source>
</evidence>
<dbReference type="AlphaFoldDB" id="A0A078AK47"/>
<organism evidence="2 3">
    <name type="scientific">Stylonychia lemnae</name>
    <name type="common">Ciliate</name>
    <dbReference type="NCBI Taxonomy" id="5949"/>
    <lineage>
        <taxon>Eukaryota</taxon>
        <taxon>Sar</taxon>
        <taxon>Alveolata</taxon>
        <taxon>Ciliophora</taxon>
        <taxon>Intramacronucleata</taxon>
        <taxon>Spirotrichea</taxon>
        <taxon>Stichotrichia</taxon>
        <taxon>Sporadotrichida</taxon>
        <taxon>Oxytrichidae</taxon>
        <taxon>Stylonychinae</taxon>
        <taxon>Stylonychia</taxon>
    </lineage>
</organism>
<proteinExistence type="predicted"/>
<keyword evidence="3" id="KW-1185">Reference proteome</keyword>
<feature type="signal peptide" evidence="1">
    <location>
        <begin position="1"/>
        <end position="18"/>
    </location>
</feature>
<dbReference type="Proteomes" id="UP000039865">
    <property type="component" value="Unassembled WGS sequence"/>
</dbReference>
<evidence type="ECO:0000256" key="1">
    <source>
        <dbReference type="SAM" id="SignalP"/>
    </source>
</evidence>